<keyword evidence="1" id="KW-0812">Transmembrane</keyword>
<feature type="transmembrane region" description="Helical" evidence="1">
    <location>
        <begin position="18"/>
        <end position="38"/>
    </location>
</feature>
<keyword evidence="1" id="KW-1133">Transmembrane helix</keyword>
<dbReference type="RefSeq" id="WP_345228044.1">
    <property type="nucleotide sequence ID" value="NZ_BAABHA010000015.1"/>
</dbReference>
<sequence>MGGIRPNFGNNHPDEPPFWAKAAAFAVLVGLVVLVLWWNGQL</sequence>
<evidence type="ECO:0000256" key="1">
    <source>
        <dbReference type="SAM" id="Phobius"/>
    </source>
</evidence>
<accession>A0ABP8JNL1</accession>
<evidence type="ECO:0000313" key="2">
    <source>
        <dbReference type="EMBL" id="GAA4393676.1"/>
    </source>
</evidence>
<proteinExistence type="predicted"/>
<protein>
    <submittedName>
        <fullName evidence="2">Uncharacterized protein</fullName>
    </submittedName>
</protein>
<keyword evidence="3" id="KW-1185">Reference proteome</keyword>
<dbReference type="EMBL" id="BAABHA010000015">
    <property type="protein sequence ID" value="GAA4393676.1"/>
    <property type="molecule type" value="Genomic_DNA"/>
</dbReference>
<organism evidence="2 3">
    <name type="scientific">Hymenobacter koreensis</name>
    <dbReference type="NCBI Taxonomy" id="1084523"/>
    <lineage>
        <taxon>Bacteria</taxon>
        <taxon>Pseudomonadati</taxon>
        <taxon>Bacteroidota</taxon>
        <taxon>Cytophagia</taxon>
        <taxon>Cytophagales</taxon>
        <taxon>Hymenobacteraceae</taxon>
        <taxon>Hymenobacter</taxon>
    </lineage>
</organism>
<gene>
    <name evidence="2" type="ORF">GCM10023186_45490</name>
</gene>
<comment type="caution">
    <text evidence="2">The sequence shown here is derived from an EMBL/GenBank/DDBJ whole genome shotgun (WGS) entry which is preliminary data.</text>
</comment>
<keyword evidence="1" id="KW-0472">Membrane</keyword>
<reference evidence="3" key="1">
    <citation type="journal article" date="2019" name="Int. J. Syst. Evol. Microbiol.">
        <title>The Global Catalogue of Microorganisms (GCM) 10K type strain sequencing project: providing services to taxonomists for standard genome sequencing and annotation.</title>
        <authorList>
            <consortium name="The Broad Institute Genomics Platform"/>
            <consortium name="The Broad Institute Genome Sequencing Center for Infectious Disease"/>
            <person name="Wu L."/>
            <person name="Ma J."/>
        </authorList>
    </citation>
    <scope>NUCLEOTIDE SEQUENCE [LARGE SCALE GENOMIC DNA]</scope>
    <source>
        <strain evidence="3">JCM 17924</strain>
    </source>
</reference>
<evidence type="ECO:0000313" key="3">
    <source>
        <dbReference type="Proteomes" id="UP001500454"/>
    </source>
</evidence>
<name>A0ABP8JNL1_9BACT</name>
<dbReference type="Proteomes" id="UP001500454">
    <property type="component" value="Unassembled WGS sequence"/>
</dbReference>